<dbReference type="PROSITE" id="PS51898">
    <property type="entry name" value="TYR_RECOMBINASE"/>
    <property type="match status" value="1"/>
</dbReference>
<evidence type="ECO:0000313" key="8">
    <source>
        <dbReference type="Proteomes" id="UP000252008"/>
    </source>
</evidence>
<dbReference type="InterPro" id="IPR050090">
    <property type="entry name" value="Tyrosine_recombinase_XerCD"/>
</dbReference>
<dbReference type="CDD" id="cd01189">
    <property type="entry name" value="INT_ICEBs1_C_like"/>
    <property type="match status" value="1"/>
</dbReference>
<dbReference type="EMBL" id="UEGS01000001">
    <property type="protein sequence ID" value="SRX83686.1"/>
    <property type="molecule type" value="Genomic_DNA"/>
</dbReference>
<evidence type="ECO:0000259" key="5">
    <source>
        <dbReference type="PROSITE" id="PS51898"/>
    </source>
</evidence>
<dbReference type="GO" id="GO:0015074">
    <property type="term" value="P:DNA integration"/>
    <property type="evidence" value="ECO:0007669"/>
    <property type="project" value="InterPro"/>
</dbReference>
<dbReference type="RefSeq" id="WP_083144087.1">
    <property type="nucleotide sequence ID" value="NZ_MVID01000012.1"/>
</dbReference>
<dbReference type="GO" id="GO:0006310">
    <property type="term" value="P:DNA recombination"/>
    <property type="evidence" value="ECO:0007669"/>
    <property type="project" value="UniProtKB-KW"/>
</dbReference>
<keyword evidence="8" id="KW-1185">Reference proteome</keyword>
<dbReference type="InterPro" id="IPR011010">
    <property type="entry name" value="DNA_brk_join_enz"/>
</dbReference>
<evidence type="ECO:0000256" key="1">
    <source>
        <dbReference type="ARBA" id="ARBA00008857"/>
    </source>
</evidence>
<dbReference type="Proteomes" id="UP000252008">
    <property type="component" value="Unassembled WGS sequence"/>
</dbReference>
<organism evidence="7 8">
    <name type="scientific">Mycolicibacterium parafortuitum</name>
    <name type="common">Mycobacterium parafortuitum</name>
    <dbReference type="NCBI Taxonomy" id="39692"/>
    <lineage>
        <taxon>Bacteria</taxon>
        <taxon>Bacillati</taxon>
        <taxon>Actinomycetota</taxon>
        <taxon>Actinomycetes</taxon>
        <taxon>Mycobacteriales</taxon>
        <taxon>Mycobacteriaceae</taxon>
        <taxon>Mycolicibacterium</taxon>
    </lineage>
</organism>
<evidence type="ECO:0000313" key="7">
    <source>
        <dbReference type="EMBL" id="SRX83686.1"/>
    </source>
</evidence>
<dbReference type="InterPro" id="IPR013762">
    <property type="entry name" value="Integrase-like_cat_sf"/>
</dbReference>
<feature type="domain" description="Tyr recombinase" evidence="5">
    <location>
        <begin position="204"/>
        <end position="450"/>
    </location>
</feature>
<comment type="similarity">
    <text evidence="1">Belongs to the 'phage' integrase family.</text>
</comment>
<proteinExistence type="inferred from homology"/>
<dbReference type="InterPro" id="IPR002104">
    <property type="entry name" value="Integrase_catalytic"/>
</dbReference>
<sequence>MAYVRAHDTKQRRNGKVVKTYAVVWREAVRDEFGLPTGATRARRETYPTREAAEVRRDELNAAKHTHAGTSALAEQRANGEQPFGFYARAWLDAQAVRVASGKVKQRTVDEYERQLHTYVLGDLGSLAVAAVTPAHLEKLLTGLVRQQSRQGDRKPISPGTVKHVWDVVRRVLKYAVQHGALDSNPADRVDFSASRATGDHPDFEHHPLTAAQVGALSAAVAGYPPEGYTGPELPAYPVYGLLVEFLAYTGLRAAEAAGLEVADLLFSPGPTDQGGVRCSVRVARTKDRKNGVWVVGTPKSKRSRRTVPLPPWLAKRMADYLSEVHPRATEPTAPLWPSRKNGGGYRAAGERYAVPLDWSQPLALGTFYDTILKPALEAVGLPATRPATKDAPAIRGVRLHDLRHTFAVLQLSAGTHFMQVSKWLGHSTFTLTLDTYGDYIPERDGGALNTLPEPPAPVYRAARMESNVVPLIGRS</sequence>
<keyword evidence="3" id="KW-0233">DNA recombination</keyword>
<reference evidence="7 8" key="1">
    <citation type="submission" date="2018-05" db="EMBL/GenBank/DDBJ databases">
        <authorList>
            <consortium name="IHU Genomes"/>
        </authorList>
    </citation>
    <scope>NUCLEOTIDE SEQUENCE [LARGE SCALE GENOMIC DNA]</scope>
    <source>
        <strain evidence="7 8">P7335</strain>
    </source>
</reference>
<dbReference type="InterPro" id="IPR010998">
    <property type="entry name" value="Integrase_recombinase_N"/>
</dbReference>
<evidence type="ECO:0000259" key="6">
    <source>
        <dbReference type="PROSITE" id="PS51900"/>
    </source>
</evidence>
<accession>A0A375YRC8</accession>
<feature type="domain" description="Core-binding (CB)" evidence="6">
    <location>
        <begin position="82"/>
        <end position="177"/>
    </location>
</feature>
<dbReference type="InterPro" id="IPR053876">
    <property type="entry name" value="Phage_int_M"/>
</dbReference>
<evidence type="ECO:0000256" key="2">
    <source>
        <dbReference type="ARBA" id="ARBA00023125"/>
    </source>
</evidence>
<dbReference type="Gene3D" id="1.10.150.130">
    <property type="match status" value="1"/>
</dbReference>
<evidence type="ECO:0000256" key="3">
    <source>
        <dbReference type="ARBA" id="ARBA00023172"/>
    </source>
</evidence>
<dbReference type="SUPFAM" id="SSF56349">
    <property type="entry name" value="DNA breaking-rejoining enzymes"/>
    <property type="match status" value="1"/>
</dbReference>
<dbReference type="AlphaFoldDB" id="A0A375YRC8"/>
<dbReference type="Pfam" id="PF22022">
    <property type="entry name" value="Phage_int_M"/>
    <property type="match status" value="1"/>
</dbReference>
<name>A0A375YRC8_MYCPF</name>
<protein>
    <submittedName>
        <fullName evidence="7">Integrase family protein [Desulfarculus baarsii DSM 2075]</fullName>
    </submittedName>
</protein>
<dbReference type="Gene3D" id="1.10.443.10">
    <property type="entry name" value="Intergrase catalytic core"/>
    <property type="match status" value="1"/>
</dbReference>
<gene>
    <name evidence="7" type="ORF">MPP7335_05467</name>
</gene>
<dbReference type="PANTHER" id="PTHR30349:SF64">
    <property type="entry name" value="PROPHAGE INTEGRASE INTD-RELATED"/>
    <property type="match status" value="1"/>
</dbReference>
<dbReference type="GO" id="GO:0003677">
    <property type="term" value="F:DNA binding"/>
    <property type="evidence" value="ECO:0007669"/>
    <property type="project" value="UniProtKB-UniRule"/>
</dbReference>
<keyword evidence="2 4" id="KW-0238">DNA-binding</keyword>
<dbReference type="InterPro" id="IPR044068">
    <property type="entry name" value="CB"/>
</dbReference>
<dbReference type="STRING" id="39692.BST38_14815"/>
<evidence type="ECO:0000256" key="4">
    <source>
        <dbReference type="PROSITE-ProRule" id="PRU01248"/>
    </source>
</evidence>
<dbReference type="PROSITE" id="PS51900">
    <property type="entry name" value="CB"/>
    <property type="match status" value="1"/>
</dbReference>
<dbReference type="PANTHER" id="PTHR30349">
    <property type="entry name" value="PHAGE INTEGRASE-RELATED"/>
    <property type="match status" value="1"/>
</dbReference>